<dbReference type="Proteomes" id="UP001172101">
    <property type="component" value="Unassembled WGS sequence"/>
</dbReference>
<keyword evidence="2" id="KW-0812">Transmembrane</keyword>
<dbReference type="GeneID" id="85317273"/>
<accession>A0AA40E0A4</accession>
<keyword evidence="2" id="KW-0472">Membrane</keyword>
<sequence>MPCHARRQAAIEIRLRWGFPFSGSCLCPRLLLWPAGCFWLLLLLLLAPVLPLSRAPIVLLEVLCCCAAAEAKHGKEQRRPARPGDLPRRRLSLSPPRTKASGSGGLRPAPVFHLQSDQAFCCLRSSPPASH</sequence>
<name>A0AA40E0A4_9PEZI</name>
<evidence type="ECO:0000313" key="4">
    <source>
        <dbReference type="Proteomes" id="UP001172101"/>
    </source>
</evidence>
<evidence type="ECO:0000256" key="1">
    <source>
        <dbReference type="SAM" id="MobiDB-lite"/>
    </source>
</evidence>
<dbReference type="AlphaFoldDB" id="A0AA40E0A4"/>
<dbReference type="EMBL" id="JAUIRO010000003">
    <property type="protein sequence ID" value="KAK0723199.1"/>
    <property type="molecule type" value="Genomic_DNA"/>
</dbReference>
<keyword evidence="2" id="KW-1133">Transmembrane helix</keyword>
<comment type="caution">
    <text evidence="3">The sequence shown here is derived from an EMBL/GenBank/DDBJ whole genome shotgun (WGS) entry which is preliminary data.</text>
</comment>
<reference evidence="3" key="1">
    <citation type="submission" date="2023-06" db="EMBL/GenBank/DDBJ databases">
        <title>Genome-scale phylogeny and comparative genomics of the fungal order Sordariales.</title>
        <authorList>
            <consortium name="Lawrence Berkeley National Laboratory"/>
            <person name="Hensen N."/>
            <person name="Bonometti L."/>
            <person name="Westerberg I."/>
            <person name="Brannstrom I.O."/>
            <person name="Guillou S."/>
            <person name="Cros-Aarteil S."/>
            <person name="Calhoun S."/>
            <person name="Haridas S."/>
            <person name="Kuo A."/>
            <person name="Mondo S."/>
            <person name="Pangilinan J."/>
            <person name="Riley R."/>
            <person name="LaButti K."/>
            <person name="Andreopoulos B."/>
            <person name="Lipzen A."/>
            <person name="Chen C."/>
            <person name="Yanf M."/>
            <person name="Daum C."/>
            <person name="Ng V."/>
            <person name="Clum A."/>
            <person name="Steindorff A."/>
            <person name="Ohm R."/>
            <person name="Martin F."/>
            <person name="Silar P."/>
            <person name="Natvig D."/>
            <person name="Lalanne C."/>
            <person name="Gautier V."/>
            <person name="Ament-velasquez S.L."/>
            <person name="Kruys A."/>
            <person name="Hutchinson M.I."/>
            <person name="Powell A.J."/>
            <person name="Barry K."/>
            <person name="Miller A.N."/>
            <person name="Grigoriev I.V."/>
            <person name="Debuchy R."/>
            <person name="Gladieux P."/>
            <person name="Thoren M.H."/>
            <person name="Johannesson H."/>
        </authorList>
    </citation>
    <scope>NUCLEOTIDE SEQUENCE</scope>
    <source>
        <strain evidence="3">SMH2392-1A</strain>
    </source>
</reference>
<proteinExistence type="predicted"/>
<dbReference type="RefSeq" id="XP_060299123.1">
    <property type="nucleotide sequence ID" value="XM_060434003.1"/>
</dbReference>
<gene>
    <name evidence="3" type="ORF">B0T26DRAFT_254547</name>
</gene>
<evidence type="ECO:0000256" key="2">
    <source>
        <dbReference type="SAM" id="Phobius"/>
    </source>
</evidence>
<feature type="transmembrane region" description="Helical" evidence="2">
    <location>
        <begin position="30"/>
        <end position="50"/>
    </location>
</feature>
<keyword evidence="4" id="KW-1185">Reference proteome</keyword>
<organism evidence="3 4">
    <name type="scientific">Lasiosphaeria miniovina</name>
    <dbReference type="NCBI Taxonomy" id="1954250"/>
    <lineage>
        <taxon>Eukaryota</taxon>
        <taxon>Fungi</taxon>
        <taxon>Dikarya</taxon>
        <taxon>Ascomycota</taxon>
        <taxon>Pezizomycotina</taxon>
        <taxon>Sordariomycetes</taxon>
        <taxon>Sordariomycetidae</taxon>
        <taxon>Sordariales</taxon>
        <taxon>Lasiosphaeriaceae</taxon>
        <taxon>Lasiosphaeria</taxon>
    </lineage>
</organism>
<evidence type="ECO:0000313" key="3">
    <source>
        <dbReference type="EMBL" id="KAK0723199.1"/>
    </source>
</evidence>
<feature type="region of interest" description="Disordered" evidence="1">
    <location>
        <begin position="71"/>
        <end position="109"/>
    </location>
</feature>
<protein>
    <submittedName>
        <fullName evidence="3">Uncharacterized protein</fullName>
    </submittedName>
</protein>